<organism evidence="1 2">
    <name type="scientific">Blepharisma stoltei</name>
    <dbReference type="NCBI Taxonomy" id="1481888"/>
    <lineage>
        <taxon>Eukaryota</taxon>
        <taxon>Sar</taxon>
        <taxon>Alveolata</taxon>
        <taxon>Ciliophora</taxon>
        <taxon>Postciliodesmatophora</taxon>
        <taxon>Heterotrichea</taxon>
        <taxon>Heterotrichida</taxon>
        <taxon>Blepharismidae</taxon>
        <taxon>Blepharisma</taxon>
    </lineage>
</organism>
<dbReference type="AlphaFoldDB" id="A0AAU9IWR8"/>
<dbReference type="EMBL" id="CAJZBQ010000021">
    <property type="protein sequence ID" value="CAG9318964.1"/>
    <property type="molecule type" value="Genomic_DNA"/>
</dbReference>
<accession>A0AAU9IWR8</accession>
<proteinExistence type="predicted"/>
<name>A0AAU9IWR8_9CILI</name>
<reference evidence="1" key="1">
    <citation type="submission" date="2021-09" db="EMBL/GenBank/DDBJ databases">
        <authorList>
            <consortium name="AG Swart"/>
            <person name="Singh M."/>
            <person name="Singh A."/>
            <person name="Seah K."/>
            <person name="Emmerich C."/>
        </authorList>
    </citation>
    <scope>NUCLEOTIDE SEQUENCE</scope>
    <source>
        <strain evidence="1">ATCC30299</strain>
    </source>
</reference>
<gene>
    <name evidence="1" type="ORF">BSTOLATCC_MIC22321</name>
</gene>
<comment type="caution">
    <text evidence="1">The sequence shown here is derived from an EMBL/GenBank/DDBJ whole genome shotgun (WGS) entry which is preliminary data.</text>
</comment>
<dbReference type="Proteomes" id="UP001162131">
    <property type="component" value="Unassembled WGS sequence"/>
</dbReference>
<sequence length="228" mass="25773">MGNLNKSQEPSASESTMPTVYTEISHQNSSHISKSESKEIPSFSIQSNYLKMRSVGSLKQNPSECVSSLISTYDILIHTSKLLPLFSEAILFDSLNPRWCEICLKYVSIYKSQAAQALKEEPLINIEIQIINKVVIEKANACGLYKFTIGKRRISKKERRSVSPKRGKFVSLDKGKLHVRSTSNTNLDEFTQNNRYVIVYTENKEVLHKLENVFGILLGISNIVSKIN</sequence>
<keyword evidence="2" id="KW-1185">Reference proteome</keyword>
<evidence type="ECO:0000313" key="2">
    <source>
        <dbReference type="Proteomes" id="UP001162131"/>
    </source>
</evidence>
<protein>
    <submittedName>
        <fullName evidence="1">Uncharacterized protein</fullName>
    </submittedName>
</protein>
<evidence type="ECO:0000313" key="1">
    <source>
        <dbReference type="EMBL" id="CAG9318964.1"/>
    </source>
</evidence>